<feature type="region of interest" description="Disordered" evidence="1">
    <location>
        <begin position="74"/>
        <end position="98"/>
    </location>
</feature>
<sequence>MSAESGLVDVTAPYSNDGKANGERVKEKVASTTVTKPTLVGQEIQVLKEGEVAEHRKFGNGKDVSDELAVAAPKRGYDLHPSSTYQGDGDEVADDEWD</sequence>
<dbReference type="OrthoDB" id="191975at2759"/>
<feature type="compositionally biased region" description="Acidic residues" evidence="1">
    <location>
        <begin position="88"/>
        <end position="98"/>
    </location>
</feature>
<evidence type="ECO:0000313" key="3">
    <source>
        <dbReference type="Proteomes" id="UP001165085"/>
    </source>
</evidence>
<gene>
    <name evidence="2" type="ORF">TrST_g5172</name>
</gene>
<organism evidence="2 3">
    <name type="scientific">Triparma strigata</name>
    <dbReference type="NCBI Taxonomy" id="1606541"/>
    <lineage>
        <taxon>Eukaryota</taxon>
        <taxon>Sar</taxon>
        <taxon>Stramenopiles</taxon>
        <taxon>Ochrophyta</taxon>
        <taxon>Bolidophyceae</taxon>
        <taxon>Parmales</taxon>
        <taxon>Triparmaceae</taxon>
        <taxon>Triparma</taxon>
    </lineage>
</organism>
<protein>
    <submittedName>
        <fullName evidence="2">Uncharacterized protein</fullName>
    </submittedName>
</protein>
<feature type="compositionally biased region" description="Basic and acidic residues" evidence="1">
    <location>
        <begin position="20"/>
        <end position="29"/>
    </location>
</feature>
<keyword evidence="3" id="KW-1185">Reference proteome</keyword>
<evidence type="ECO:0000256" key="1">
    <source>
        <dbReference type="SAM" id="MobiDB-lite"/>
    </source>
</evidence>
<name>A0A9W6ZSV1_9STRA</name>
<accession>A0A9W6ZSV1</accession>
<proteinExistence type="predicted"/>
<reference evidence="3" key="1">
    <citation type="journal article" date="2023" name="Commun. Biol.">
        <title>Genome analysis of Parmales, the sister group of diatoms, reveals the evolutionary specialization of diatoms from phago-mixotrophs to photoautotrophs.</title>
        <authorList>
            <person name="Ban H."/>
            <person name="Sato S."/>
            <person name="Yoshikawa S."/>
            <person name="Yamada K."/>
            <person name="Nakamura Y."/>
            <person name="Ichinomiya M."/>
            <person name="Sato N."/>
            <person name="Blanc-Mathieu R."/>
            <person name="Endo H."/>
            <person name="Kuwata A."/>
            <person name="Ogata H."/>
        </authorList>
    </citation>
    <scope>NUCLEOTIDE SEQUENCE [LARGE SCALE GENOMIC DNA]</scope>
    <source>
        <strain evidence="3">NIES 3701</strain>
    </source>
</reference>
<evidence type="ECO:0000313" key="2">
    <source>
        <dbReference type="EMBL" id="GMH55995.1"/>
    </source>
</evidence>
<dbReference type="EMBL" id="BRXY01000037">
    <property type="protein sequence ID" value="GMH55995.1"/>
    <property type="molecule type" value="Genomic_DNA"/>
</dbReference>
<dbReference type="Proteomes" id="UP001165085">
    <property type="component" value="Unassembled WGS sequence"/>
</dbReference>
<feature type="region of interest" description="Disordered" evidence="1">
    <location>
        <begin position="1"/>
        <end position="29"/>
    </location>
</feature>
<comment type="caution">
    <text evidence="2">The sequence shown here is derived from an EMBL/GenBank/DDBJ whole genome shotgun (WGS) entry which is preliminary data.</text>
</comment>
<dbReference type="AlphaFoldDB" id="A0A9W6ZSV1"/>